<dbReference type="InterPro" id="IPR025714">
    <property type="entry name" value="Methyltranfer_dom"/>
</dbReference>
<sequence>MDTPSITTRPNLDSKIFRSVSFIVIVIILYCSTIYYKRSIATPGHLSSSTIKCDQCRLSMIESDGWFCESDSNWQRRKLVHHAQDRRNNVTDSRFLFFQNNWESTVHCEFEQRIGRTGDGGKWICDIHRFQQMNETNTLVYSFGSNGDFSFERGIKEKLPQAEIHTFDKGFFQCPDGVCLFHQAYLGNGKINGTKSLENITQELGHSKRDIHILKVDIEGHEFNLFEELFGSSASTRKNRLYIRQILFEIHLGSNMNEQMSRRTHRLFSLFRANNYAIFHKEVNLDNPQNVFEILCTLIFLILFALQYSAVKHQKSTVLDTNDYIPSADISSDECELSMADSDGWFCDLTSNWLRRKSIHQAQNKRNHNSDQRKMFFQNNWEPTIHCSFERRIGNTGDGGKWVCDIHRFQQMNDTNLLVYSFGSNDEFSFEEAIKHEFPNAEIHTFDTGLFQCPQNVCSFHRARLGGGKNDGTKSIEMIMKDLHHQHRQIHILKVDIEGSEYDLFTELFRRSRKQHKIIPYIRQILFEIHLDESFDNEVVQRAHHLFELFRANNYAIFHKEPNMYTPLDVFEYVTIQPDIASSIPNGTSEKCQLSMAQSDGWFCDSDSDWKRRKAIHYAQDQRNQVSDERYLFFQNNWEPTVHCAFERRIGKIGDGGKWICDIHRFKESTESSVLVYSFGSNDDFSFEVAVKKNLPEAEIHTFDTGLYECPTDICTYHRTRIGNGRDGRSESLQMIMEKLGHEHRQIHILKVDIEGSEYDLFEELFRRPKKRRRPIPYIRQILFEIHLGNEYDTEAIQRVHRLFQLFRANNYAIFHKEPNLFSPDSCFEYGMIRLNPTFFGP</sequence>
<accession>A0A814GVS0</accession>
<keyword evidence="1" id="KW-0812">Transmembrane</keyword>
<evidence type="ECO:0000256" key="1">
    <source>
        <dbReference type="SAM" id="Phobius"/>
    </source>
</evidence>
<evidence type="ECO:0000313" key="3">
    <source>
        <dbReference type="EMBL" id="CAF1001997.1"/>
    </source>
</evidence>
<evidence type="ECO:0000259" key="2">
    <source>
        <dbReference type="Pfam" id="PF13383"/>
    </source>
</evidence>
<feature type="domain" description="Methyltransferase" evidence="2">
    <location>
        <begin position="595"/>
        <end position="833"/>
    </location>
</feature>
<dbReference type="Proteomes" id="UP000663828">
    <property type="component" value="Unassembled WGS sequence"/>
</dbReference>
<proteinExistence type="predicted"/>
<dbReference type="EMBL" id="CAJNOR010000766">
    <property type="protein sequence ID" value="CAF1001997.1"/>
    <property type="molecule type" value="Genomic_DNA"/>
</dbReference>
<keyword evidence="1" id="KW-1133">Transmembrane helix</keyword>
<dbReference type="Pfam" id="PF13383">
    <property type="entry name" value="Methyltransf_22"/>
    <property type="match status" value="3"/>
</dbReference>
<dbReference type="AlphaFoldDB" id="A0A814GVS0"/>
<keyword evidence="4" id="KW-1185">Reference proteome</keyword>
<organism evidence="3 4">
    <name type="scientific">Adineta ricciae</name>
    <name type="common">Rotifer</name>
    <dbReference type="NCBI Taxonomy" id="249248"/>
    <lineage>
        <taxon>Eukaryota</taxon>
        <taxon>Metazoa</taxon>
        <taxon>Spiralia</taxon>
        <taxon>Gnathifera</taxon>
        <taxon>Rotifera</taxon>
        <taxon>Eurotatoria</taxon>
        <taxon>Bdelloidea</taxon>
        <taxon>Adinetida</taxon>
        <taxon>Adinetidae</taxon>
        <taxon>Adineta</taxon>
    </lineage>
</organism>
<gene>
    <name evidence="3" type="ORF">XAT740_LOCUS13255</name>
</gene>
<comment type="caution">
    <text evidence="3">The sequence shown here is derived from an EMBL/GenBank/DDBJ whole genome shotgun (WGS) entry which is preliminary data.</text>
</comment>
<feature type="transmembrane region" description="Helical" evidence="1">
    <location>
        <begin position="16"/>
        <end position="36"/>
    </location>
</feature>
<dbReference type="InterPro" id="IPR026913">
    <property type="entry name" value="METTL24"/>
</dbReference>
<reference evidence="3" key="1">
    <citation type="submission" date="2021-02" db="EMBL/GenBank/DDBJ databases">
        <authorList>
            <person name="Nowell W R."/>
        </authorList>
    </citation>
    <scope>NUCLEOTIDE SEQUENCE</scope>
</reference>
<feature type="domain" description="Methyltransferase" evidence="2">
    <location>
        <begin position="62"/>
        <end position="289"/>
    </location>
</feature>
<feature type="domain" description="Methyltransferase" evidence="2">
    <location>
        <begin position="338"/>
        <end position="566"/>
    </location>
</feature>
<dbReference type="PANTHER" id="PTHR32026">
    <property type="entry name" value="METHYLTRANSFERASE-LIKE PROTEIN 24"/>
    <property type="match status" value="1"/>
</dbReference>
<evidence type="ECO:0000313" key="4">
    <source>
        <dbReference type="Proteomes" id="UP000663828"/>
    </source>
</evidence>
<name>A0A814GVS0_ADIRI</name>
<protein>
    <recommendedName>
        <fullName evidence="2">Methyltransferase domain-containing protein</fullName>
    </recommendedName>
</protein>
<keyword evidence="1" id="KW-0472">Membrane</keyword>